<dbReference type="GO" id="GO:0005737">
    <property type="term" value="C:cytoplasm"/>
    <property type="evidence" value="ECO:0007669"/>
    <property type="project" value="UniProtKB-UniRule"/>
</dbReference>
<evidence type="ECO:0000256" key="5">
    <source>
        <dbReference type="ARBA" id="ARBA00023125"/>
    </source>
</evidence>
<dbReference type="GO" id="GO:2000143">
    <property type="term" value="P:negative regulation of DNA-templated transcription initiation"/>
    <property type="evidence" value="ECO:0007669"/>
    <property type="project" value="TreeGrafter"/>
</dbReference>
<keyword evidence="3" id="KW-0677">Repeat</keyword>
<dbReference type="InterPro" id="IPR035642">
    <property type="entry name" value="MraZ_N"/>
</dbReference>
<dbReference type="InterPro" id="IPR035644">
    <property type="entry name" value="MraZ_C"/>
</dbReference>
<evidence type="ECO:0000313" key="9">
    <source>
        <dbReference type="EMBL" id="RDV82937.1"/>
    </source>
</evidence>
<dbReference type="PANTHER" id="PTHR34701">
    <property type="entry name" value="TRANSCRIPTIONAL REGULATOR MRAZ"/>
    <property type="match status" value="1"/>
</dbReference>
<evidence type="ECO:0000256" key="3">
    <source>
        <dbReference type="ARBA" id="ARBA00022737"/>
    </source>
</evidence>
<dbReference type="Gene3D" id="3.40.1550.20">
    <property type="entry name" value="Transcriptional regulator MraZ domain"/>
    <property type="match status" value="1"/>
</dbReference>
<dbReference type="GO" id="GO:0009295">
    <property type="term" value="C:nucleoid"/>
    <property type="evidence" value="ECO:0007669"/>
    <property type="project" value="UniProtKB-SubCell"/>
</dbReference>
<dbReference type="InterPro" id="IPR020603">
    <property type="entry name" value="MraZ_dom"/>
</dbReference>
<evidence type="ECO:0000256" key="2">
    <source>
        <dbReference type="ARBA" id="ARBA00022490"/>
    </source>
</evidence>
<dbReference type="GO" id="GO:0003700">
    <property type="term" value="F:DNA-binding transcription factor activity"/>
    <property type="evidence" value="ECO:0007669"/>
    <property type="project" value="UniProtKB-UniRule"/>
</dbReference>
<sequence>MPVFIGTYVHTLDNKGRLFIPARLREGLGECFVITKGLEGCLFGFSVSEFAKLEEKLLKLPFTQPEVRAFARLFFAGAAELEVDRQGRVLIPPYLREYAQLQREVVILGVANRVEFWAQELWERYQADTQAVYEELAAKLVAFSTGQEG</sequence>
<dbReference type="PROSITE" id="PS51740">
    <property type="entry name" value="SPOVT_ABRB"/>
    <property type="match status" value="2"/>
</dbReference>
<evidence type="ECO:0000313" key="10">
    <source>
        <dbReference type="Proteomes" id="UP000256329"/>
    </source>
</evidence>
<dbReference type="InterPro" id="IPR007159">
    <property type="entry name" value="SpoVT-AbrB_dom"/>
</dbReference>
<organism evidence="9 10">
    <name type="scientific">Ammonifex thiophilus</name>
    <dbReference type="NCBI Taxonomy" id="444093"/>
    <lineage>
        <taxon>Bacteria</taxon>
        <taxon>Bacillati</taxon>
        <taxon>Bacillota</taxon>
        <taxon>Clostridia</taxon>
        <taxon>Thermoanaerobacterales</taxon>
        <taxon>Thermoanaerobacteraceae</taxon>
        <taxon>Ammonifex</taxon>
    </lineage>
</organism>
<dbReference type="InterPro" id="IPR003444">
    <property type="entry name" value="MraZ"/>
</dbReference>
<reference evidence="9 10" key="1">
    <citation type="submission" date="2018-08" db="EMBL/GenBank/DDBJ databases">
        <title>Form III RuBisCO-mediated autotrophy in Thermodesulfobium bacteria.</title>
        <authorList>
            <person name="Toshchakov S.V."/>
            <person name="Kublanov I.V."/>
            <person name="Frolov E."/>
            <person name="Bonch-Osmolovskaya E.A."/>
            <person name="Tourova T.P."/>
            <person name="Chernych N.A."/>
            <person name="Lebedinsky A.V."/>
        </authorList>
    </citation>
    <scope>NUCLEOTIDE SEQUENCE [LARGE SCALE GENOMIC DNA]</scope>
    <source>
        <strain evidence="9 10">SR</strain>
    </source>
</reference>
<evidence type="ECO:0000256" key="7">
    <source>
        <dbReference type="HAMAP-Rule" id="MF_01008"/>
    </source>
</evidence>
<dbReference type="HAMAP" id="MF_01008">
    <property type="entry name" value="MraZ"/>
    <property type="match status" value="1"/>
</dbReference>
<dbReference type="OrthoDB" id="9807753at2"/>
<name>A0A3D8P307_9THEO</name>
<dbReference type="InterPro" id="IPR037914">
    <property type="entry name" value="SpoVT-AbrB_sf"/>
</dbReference>
<dbReference type="SUPFAM" id="SSF89447">
    <property type="entry name" value="AbrB/MazE/MraZ-like"/>
    <property type="match status" value="1"/>
</dbReference>
<feature type="domain" description="SpoVT-AbrB" evidence="8">
    <location>
        <begin position="78"/>
        <end position="121"/>
    </location>
</feature>
<comment type="subunit">
    <text evidence="7">Forms oligomers.</text>
</comment>
<keyword evidence="2 7" id="KW-0963">Cytoplasm</keyword>
<accession>A0A3D8P307</accession>
<dbReference type="NCBIfam" id="TIGR00242">
    <property type="entry name" value="division/cell wall cluster transcriptional repressor MraZ"/>
    <property type="match status" value="1"/>
</dbReference>
<dbReference type="InterPro" id="IPR038619">
    <property type="entry name" value="MraZ_sf"/>
</dbReference>
<comment type="similarity">
    <text evidence="7">Belongs to the MraZ family.</text>
</comment>
<comment type="caution">
    <text evidence="9">The sequence shown here is derived from an EMBL/GenBank/DDBJ whole genome shotgun (WGS) entry which is preliminary data.</text>
</comment>
<evidence type="ECO:0000259" key="8">
    <source>
        <dbReference type="PROSITE" id="PS51740"/>
    </source>
</evidence>
<dbReference type="EMBL" id="QSLN01000008">
    <property type="protein sequence ID" value="RDV82937.1"/>
    <property type="molecule type" value="Genomic_DNA"/>
</dbReference>
<dbReference type="PANTHER" id="PTHR34701:SF1">
    <property type="entry name" value="TRANSCRIPTIONAL REGULATOR MRAZ"/>
    <property type="match status" value="1"/>
</dbReference>
<keyword evidence="6 7" id="KW-0804">Transcription</keyword>
<gene>
    <name evidence="7" type="primary">mraZ</name>
    <name evidence="9" type="ORF">DXX99_06745</name>
</gene>
<proteinExistence type="inferred from homology"/>
<dbReference type="CDD" id="cd16320">
    <property type="entry name" value="MraZ_N"/>
    <property type="match status" value="1"/>
</dbReference>
<dbReference type="Pfam" id="PF02381">
    <property type="entry name" value="MraZ"/>
    <property type="match status" value="2"/>
</dbReference>
<keyword evidence="5 7" id="KW-0238">DNA-binding</keyword>
<evidence type="ECO:0000256" key="1">
    <source>
        <dbReference type="ARBA" id="ARBA00013860"/>
    </source>
</evidence>
<protein>
    <recommendedName>
        <fullName evidence="1 7">Transcriptional regulator MraZ</fullName>
    </recommendedName>
</protein>
<keyword evidence="4 7" id="KW-0805">Transcription regulation</keyword>
<evidence type="ECO:0000256" key="4">
    <source>
        <dbReference type="ARBA" id="ARBA00023015"/>
    </source>
</evidence>
<comment type="subcellular location">
    <subcellularLocation>
        <location evidence="7">Cytoplasm</location>
        <location evidence="7">Nucleoid</location>
    </subcellularLocation>
</comment>
<dbReference type="CDD" id="cd16321">
    <property type="entry name" value="MraZ_C"/>
    <property type="match status" value="1"/>
</dbReference>
<dbReference type="GO" id="GO:0000976">
    <property type="term" value="F:transcription cis-regulatory region binding"/>
    <property type="evidence" value="ECO:0007669"/>
    <property type="project" value="TreeGrafter"/>
</dbReference>
<feature type="domain" description="SpoVT-AbrB" evidence="8">
    <location>
        <begin position="7"/>
        <end position="49"/>
    </location>
</feature>
<evidence type="ECO:0000256" key="6">
    <source>
        <dbReference type="ARBA" id="ARBA00023163"/>
    </source>
</evidence>
<dbReference type="AlphaFoldDB" id="A0A3D8P307"/>
<keyword evidence="10" id="KW-1185">Reference proteome</keyword>
<dbReference type="Proteomes" id="UP000256329">
    <property type="component" value="Unassembled WGS sequence"/>
</dbReference>